<evidence type="ECO:0000256" key="2">
    <source>
        <dbReference type="ARBA" id="ARBA00010692"/>
    </source>
</evidence>
<name>A0ABT4TUM9_9ACTN</name>
<feature type="transmembrane region" description="Helical" evidence="9">
    <location>
        <begin position="36"/>
        <end position="56"/>
    </location>
</feature>
<dbReference type="EMBL" id="JAQFWP010000082">
    <property type="protein sequence ID" value="MDA2808378.1"/>
    <property type="molecule type" value="Genomic_DNA"/>
</dbReference>
<dbReference type="Gene3D" id="1.10.1760.20">
    <property type="match status" value="1"/>
</dbReference>
<sequence length="193" mass="19306">MNRPQERGITTRDVVLVALFAAIIVALGLVPPITVGIVPVPITLQTLGVMLAGAVLGPVRGALACGLVVLLTAVGLPVLAGGRGGLGVFAGPTGGYLVGWIPGALVTGLMVKYWAAKLTRGWAKAGAILAACVAGGIVVVYALGIPWLSVSSGLPLREAALGGMVFVPGDLIKAVAAALVAHGVARSYSMELK</sequence>
<feature type="transmembrane region" description="Helical" evidence="9">
    <location>
        <begin position="94"/>
        <end position="115"/>
    </location>
</feature>
<evidence type="ECO:0000256" key="1">
    <source>
        <dbReference type="ARBA" id="ARBA00004651"/>
    </source>
</evidence>
<evidence type="ECO:0000313" key="11">
    <source>
        <dbReference type="Proteomes" id="UP001165685"/>
    </source>
</evidence>
<keyword evidence="3 8" id="KW-0813">Transport</keyword>
<evidence type="ECO:0000256" key="9">
    <source>
        <dbReference type="SAM" id="Phobius"/>
    </source>
</evidence>
<dbReference type="PANTHER" id="PTHR34295">
    <property type="entry name" value="BIOTIN TRANSPORTER BIOY"/>
    <property type="match status" value="1"/>
</dbReference>
<comment type="caution">
    <text evidence="10">The sequence shown here is derived from an EMBL/GenBank/DDBJ whole genome shotgun (WGS) entry which is preliminary data.</text>
</comment>
<organism evidence="10 11">
    <name type="scientific">Nocardiopsis suaedae</name>
    <dbReference type="NCBI Taxonomy" id="3018444"/>
    <lineage>
        <taxon>Bacteria</taxon>
        <taxon>Bacillati</taxon>
        <taxon>Actinomycetota</taxon>
        <taxon>Actinomycetes</taxon>
        <taxon>Streptosporangiales</taxon>
        <taxon>Nocardiopsidaceae</taxon>
        <taxon>Nocardiopsis</taxon>
    </lineage>
</organism>
<keyword evidence="6 9" id="KW-1133">Transmembrane helix</keyword>
<keyword evidence="11" id="KW-1185">Reference proteome</keyword>
<evidence type="ECO:0000256" key="5">
    <source>
        <dbReference type="ARBA" id="ARBA00022692"/>
    </source>
</evidence>
<evidence type="ECO:0000256" key="8">
    <source>
        <dbReference type="PIRNR" id="PIRNR016661"/>
    </source>
</evidence>
<reference evidence="10" key="1">
    <citation type="submission" date="2023-01" db="EMBL/GenBank/DDBJ databases">
        <title>Draft genome sequence of Nocardiopsis sp. LSu2-4 isolated from halophytes.</title>
        <authorList>
            <person name="Duangmal K."/>
            <person name="Chantavorakit T."/>
        </authorList>
    </citation>
    <scope>NUCLEOTIDE SEQUENCE</scope>
    <source>
        <strain evidence="10">LSu2-4</strain>
    </source>
</reference>
<feature type="transmembrane region" description="Helical" evidence="9">
    <location>
        <begin position="12"/>
        <end position="30"/>
    </location>
</feature>
<dbReference type="PANTHER" id="PTHR34295:SF4">
    <property type="entry name" value="BIOTIN TRANSPORTER BIOY-RELATED"/>
    <property type="match status" value="1"/>
</dbReference>
<feature type="transmembrane region" description="Helical" evidence="9">
    <location>
        <begin position="160"/>
        <end position="185"/>
    </location>
</feature>
<accession>A0ABT4TUM9</accession>
<dbReference type="PIRSF" id="PIRSF016661">
    <property type="entry name" value="BioY"/>
    <property type="match status" value="1"/>
</dbReference>
<keyword evidence="7 8" id="KW-0472">Membrane</keyword>
<comment type="subcellular location">
    <subcellularLocation>
        <location evidence="1 8">Cell membrane</location>
        <topology evidence="1 8">Multi-pass membrane protein</topology>
    </subcellularLocation>
</comment>
<feature type="transmembrane region" description="Helical" evidence="9">
    <location>
        <begin position="63"/>
        <end position="82"/>
    </location>
</feature>
<proteinExistence type="inferred from homology"/>
<keyword evidence="4 8" id="KW-1003">Cell membrane</keyword>
<keyword evidence="5 9" id="KW-0812">Transmembrane</keyword>
<protein>
    <recommendedName>
        <fullName evidence="8">Biotin transporter</fullName>
    </recommendedName>
</protein>
<comment type="similarity">
    <text evidence="2 8">Belongs to the BioY family.</text>
</comment>
<feature type="transmembrane region" description="Helical" evidence="9">
    <location>
        <begin position="127"/>
        <end position="148"/>
    </location>
</feature>
<dbReference type="Pfam" id="PF02632">
    <property type="entry name" value="BioY"/>
    <property type="match status" value="1"/>
</dbReference>
<evidence type="ECO:0000313" key="10">
    <source>
        <dbReference type="EMBL" id="MDA2808378.1"/>
    </source>
</evidence>
<dbReference type="RefSeq" id="WP_270680973.1">
    <property type="nucleotide sequence ID" value="NZ_JAQFWP010000082.1"/>
</dbReference>
<evidence type="ECO:0000256" key="7">
    <source>
        <dbReference type="ARBA" id="ARBA00023136"/>
    </source>
</evidence>
<evidence type="ECO:0000256" key="4">
    <source>
        <dbReference type="ARBA" id="ARBA00022475"/>
    </source>
</evidence>
<dbReference type="Proteomes" id="UP001165685">
    <property type="component" value="Unassembled WGS sequence"/>
</dbReference>
<dbReference type="InterPro" id="IPR003784">
    <property type="entry name" value="BioY"/>
</dbReference>
<gene>
    <name evidence="10" type="ORF">O4U47_27970</name>
</gene>
<evidence type="ECO:0000256" key="3">
    <source>
        <dbReference type="ARBA" id="ARBA00022448"/>
    </source>
</evidence>
<evidence type="ECO:0000256" key="6">
    <source>
        <dbReference type="ARBA" id="ARBA00022989"/>
    </source>
</evidence>